<dbReference type="InterPro" id="IPR015813">
    <property type="entry name" value="Pyrv/PenolPyrv_kinase-like_dom"/>
</dbReference>
<dbReference type="EMBL" id="CP151632">
    <property type="protein sequence ID" value="WZO33249.1"/>
    <property type="molecule type" value="Genomic_DNA"/>
</dbReference>
<name>A0AAU6S8J7_9MICO</name>
<dbReference type="InterPro" id="IPR040442">
    <property type="entry name" value="Pyrv_kinase-like_dom_sf"/>
</dbReference>
<protein>
    <submittedName>
        <fullName evidence="5">Aldolase/citrate lyase family protein</fullName>
    </submittedName>
</protein>
<reference evidence="5" key="1">
    <citation type="submission" date="2024-04" db="EMBL/GenBank/DDBJ databases">
        <authorList>
            <person name="Roder T."/>
            <person name="Oberhansli S."/>
            <person name="Kreuzer M."/>
        </authorList>
    </citation>
    <scope>NUCLEOTIDE SEQUENCE</scope>
    <source>
        <strain evidence="5">LWS13-1.2</strain>
    </source>
</reference>
<dbReference type="InterPro" id="IPR050251">
    <property type="entry name" value="HpcH-HpaI_aldolase"/>
</dbReference>
<evidence type="ECO:0000313" key="5">
    <source>
        <dbReference type="EMBL" id="WZO33249.1"/>
    </source>
</evidence>
<accession>A0AAU6S8J7</accession>
<evidence type="ECO:0000256" key="2">
    <source>
        <dbReference type="ARBA" id="ARBA00022723"/>
    </source>
</evidence>
<dbReference type="GO" id="GO:0016832">
    <property type="term" value="F:aldehyde-lyase activity"/>
    <property type="evidence" value="ECO:0007669"/>
    <property type="project" value="TreeGrafter"/>
</dbReference>
<dbReference type="GO" id="GO:0005737">
    <property type="term" value="C:cytoplasm"/>
    <property type="evidence" value="ECO:0007669"/>
    <property type="project" value="TreeGrafter"/>
</dbReference>
<organism evidence="5">
    <name type="scientific">Microbacterium sp. LWS13-1.2</name>
    <dbReference type="NCBI Taxonomy" id="3135264"/>
    <lineage>
        <taxon>Bacteria</taxon>
        <taxon>Bacillati</taxon>
        <taxon>Actinomycetota</taxon>
        <taxon>Actinomycetes</taxon>
        <taxon>Micrococcales</taxon>
        <taxon>Microbacteriaceae</taxon>
        <taxon>Microbacterium</taxon>
    </lineage>
</organism>
<dbReference type="PANTHER" id="PTHR30502:SF0">
    <property type="entry name" value="PHOSPHOENOLPYRUVATE CARBOXYLASE FAMILY PROTEIN"/>
    <property type="match status" value="1"/>
</dbReference>
<dbReference type="Pfam" id="PF03328">
    <property type="entry name" value="HpcH_HpaI"/>
    <property type="match status" value="1"/>
</dbReference>
<comment type="similarity">
    <text evidence="1">Belongs to the HpcH/HpaI aldolase family.</text>
</comment>
<gene>
    <name evidence="5" type="ORF">MRBLWS13_000867</name>
</gene>
<keyword evidence="2" id="KW-0479">Metal-binding</keyword>
<dbReference type="InterPro" id="IPR005000">
    <property type="entry name" value="Aldolase/citrate-lyase_domain"/>
</dbReference>
<dbReference type="SUPFAM" id="SSF51621">
    <property type="entry name" value="Phosphoenolpyruvate/pyruvate domain"/>
    <property type="match status" value="1"/>
</dbReference>
<proteinExistence type="inferred from homology"/>
<dbReference type="AlphaFoldDB" id="A0AAU6S8J7"/>
<sequence>MTKTGFWLADNSVPAAEIIADLEFDFVMLDLEHGMFDLATLSRHVPLLLGLGLEVFAKVIGPDREPIQQALDFGCTGVIVPHIGGLAHARTVTEYAKYPPVGTRSLASGRNTTWGPMTAEAVAAADAGTLSFPLIEESDALADIEKIAALSTVDGLMIGQADLSMSRGRGMYTRSEADLADMNRIVDAIQAAQKPWMCAGWAQDELDWAISRGASRIILGVQYASFGIGARAAKDAYDSRVGALR</sequence>
<dbReference type="GO" id="GO:0046872">
    <property type="term" value="F:metal ion binding"/>
    <property type="evidence" value="ECO:0007669"/>
    <property type="project" value="UniProtKB-KW"/>
</dbReference>
<dbReference type="Gene3D" id="3.20.20.60">
    <property type="entry name" value="Phosphoenolpyruvate-binding domains"/>
    <property type="match status" value="1"/>
</dbReference>
<keyword evidence="3 5" id="KW-0456">Lyase</keyword>
<dbReference type="PANTHER" id="PTHR30502">
    <property type="entry name" value="2-KETO-3-DEOXY-L-RHAMNONATE ALDOLASE"/>
    <property type="match status" value="1"/>
</dbReference>
<evidence type="ECO:0000256" key="1">
    <source>
        <dbReference type="ARBA" id="ARBA00005568"/>
    </source>
</evidence>
<evidence type="ECO:0000259" key="4">
    <source>
        <dbReference type="Pfam" id="PF03328"/>
    </source>
</evidence>
<feature type="domain" description="HpcH/HpaI aldolase/citrate lyase" evidence="4">
    <location>
        <begin position="3"/>
        <end position="192"/>
    </location>
</feature>
<evidence type="ECO:0000256" key="3">
    <source>
        <dbReference type="ARBA" id="ARBA00023239"/>
    </source>
</evidence>